<keyword evidence="5" id="KW-1185">Reference proteome</keyword>
<organism evidence="4 5">
    <name type="scientific">Leptomonas pyrrhocoris</name>
    <name type="common">Firebug parasite</name>
    <dbReference type="NCBI Taxonomy" id="157538"/>
    <lineage>
        <taxon>Eukaryota</taxon>
        <taxon>Discoba</taxon>
        <taxon>Euglenozoa</taxon>
        <taxon>Kinetoplastea</taxon>
        <taxon>Metakinetoplastina</taxon>
        <taxon>Trypanosomatida</taxon>
        <taxon>Trypanosomatidae</taxon>
        <taxon>Leishmaniinae</taxon>
        <taxon>Leptomonas</taxon>
    </lineage>
</organism>
<dbReference type="EMBL" id="LGTL01000001">
    <property type="protein sequence ID" value="KPA86946.1"/>
    <property type="molecule type" value="Genomic_DNA"/>
</dbReference>
<dbReference type="OrthoDB" id="538223at2759"/>
<dbReference type="InterPro" id="IPR001680">
    <property type="entry name" value="WD40_rpt"/>
</dbReference>
<evidence type="ECO:0000259" key="3">
    <source>
        <dbReference type="PROSITE" id="PS50222"/>
    </source>
</evidence>
<accession>A0A0N0E0X0</accession>
<evidence type="ECO:0000256" key="2">
    <source>
        <dbReference type="PROSITE-ProRule" id="PRU00221"/>
    </source>
</evidence>
<dbReference type="InterPro" id="IPR011992">
    <property type="entry name" value="EF-hand-dom_pair"/>
</dbReference>
<feature type="repeat" description="WD" evidence="2">
    <location>
        <begin position="339"/>
        <end position="371"/>
    </location>
</feature>
<dbReference type="EMBL" id="LGTL01000001">
    <property type="protein sequence ID" value="KPA86945.1"/>
    <property type="molecule type" value="Genomic_DNA"/>
</dbReference>
<dbReference type="SUPFAM" id="SSF50998">
    <property type="entry name" value="Quinoprotein alcohol dehydrogenase-like"/>
    <property type="match status" value="1"/>
</dbReference>
<dbReference type="InterPro" id="IPR018247">
    <property type="entry name" value="EF_Hand_1_Ca_BS"/>
</dbReference>
<dbReference type="VEuPathDB" id="TriTrypDB:LpyrH10_01_9720"/>
<dbReference type="AlphaFoldDB" id="A0A0N0E0X0"/>
<dbReference type="PROSITE" id="PS00018">
    <property type="entry name" value="EF_HAND_1"/>
    <property type="match status" value="1"/>
</dbReference>
<dbReference type="PANTHER" id="PTHR19846:SF0">
    <property type="entry name" value="PRE-MRNA PROCESSING FACTOR 4"/>
    <property type="match status" value="1"/>
</dbReference>
<keyword evidence="1" id="KW-0106">Calcium</keyword>
<dbReference type="PROSITE" id="PS50294">
    <property type="entry name" value="WD_REPEATS_REGION"/>
    <property type="match status" value="1"/>
</dbReference>
<sequence>MGICVTHPASVVSEDASTLSRSRRSTAVPLASFERASAGAPASTLAPSDPAAVVNKSMSSDRPFAGYDYHVWSDMLQNTAESAEAALAAEKAQRSSSIAVLQRISMQRVSVSAEKVSLLEDFKMGRNGERGASNRCSTRGRVRGLSNSFNEVYSQLQNIAPRQESEEKVDYLKRIFSLMDTQKRGSISGLQLATCLLNDANRASMDIMMAAADRDRDGYLNENEFVSFFVHVEDGDSCLQADKNDALLASSLSHSSSSEEASSQNLTVDSVRLLDASPKVAAKKRSVRMRGVEVTNLPSQSSRIKCIALSQDGELYAVAHRHDNIAHVYSLDGKEVRRLVGHQESLLGIAFSADRKHVVTAARDNFLVSWDRTVGLECSFFEHPGIVTAVAISWDGKFLYSGCQDNLLRKITASKAKLRAVLPEIPCNAPGVIVALGAQHTKNEVMAFSRSCDQWAYICSAQSLQLIAQLSGHESLVWQTFFNYDDSLLLTCCELKIILWEGSSFASLRVFSSAAFATPYSSDCEVLWTTAIFGGKDYHNVVFCFNSNGQMHMISCDDESGESLFDLQLRSNVYTASNFVGDTMVCGDDNGNVYRVRIT</sequence>
<gene>
    <name evidence="4" type="ORF">ABB37_00972</name>
</gene>
<dbReference type="SUPFAM" id="SSF47473">
    <property type="entry name" value="EF-hand"/>
    <property type="match status" value="1"/>
</dbReference>
<dbReference type="Gene3D" id="2.130.10.10">
    <property type="entry name" value="YVTN repeat-like/Quinoprotein amine dehydrogenase"/>
    <property type="match status" value="1"/>
</dbReference>
<dbReference type="Proteomes" id="UP000037923">
    <property type="component" value="Unassembled WGS sequence"/>
</dbReference>
<dbReference type="GO" id="GO:0005509">
    <property type="term" value="F:calcium ion binding"/>
    <property type="evidence" value="ECO:0007669"/>
    <property type="project" value="InterPro"/>
</dbReference>
<dbReference type="GO" id="GO:0017070">
    <property type="term" value="F:U6 snRNA binding"/>
    <property type="evidence" value="ECO:0007669"/>
    <property type="project" value="TreeGrafter"/>
</dbReference>
<dbReference type="PROSITE" id="PS50082">
    <property type="entry name" value="WD_REPEATS_2"/>
    <property type="match status" value="1"/>
</dbReference>
<dbReference type="InterPro" id="IPR002048">
    <property type="entry name" value="EF_hand_dom"/>
</dbReference>
<dbReference type="RefSeq" id="XP_015665385.1">
    <property type="nucleotide sequence ID" value="XM_015797377.1"/>
</dbReference>
<feature type="domain" description="EF-hand" evidence="3">
    <location>
        <begin position="200"/>
        <end position="235"/>
    </location>
</feature>
<dbReference type="InterPro" id="IPR015943">
    <property type="entry name" value="WD40/YVTN_repeat-like_dom_sf"/>
</dbReference>
<evidence type="ECO:0000313" key="5">
    <source>
        <dbReference type="Proteomes" id="UP000037923"/>
    </source>
</evidence>
<dbReference type="RefSeq" id="XP_015665384.1">
    <property type="nucleotide sequence ID" value="XM_015797376.1"/>
</dbReference>
<dbReference type="Gene3D" id="1.10.238.10">
    <property type="entry name" value="EF-hand"/>
    <property type="match status" value="1"/>
</dbReference>
<dbReference type="GO" id="GO:0000398">
    <property type="term" value="P:mRNA splicing, via spliceosome"/>
    <property type="evidence" value="ECO:0007669"/>
    <property type="project" value="TreeGrafter"/>
</dbReference>
<dbReference type="OMA" id="EVTNLCS"/>
<dbReference type="PROSITE" id="PS50222">
    <property type="entry name" value="EF_HAND_2"/>
    <property type="match status" value="1"/>
</dbReference>
<dbReference type="SMART" id="SM00320">
    <property type="entry name" value="WD40"/>
    <property type="match status" value="4"/>
</dbReference>
<dbReference type="PANTHER" id="PTHR19846">
    <property type="entry name" value="WD40 REPEAT PROTEIN"/>
    <property type="match status" value="1"/>
</dbReference>
<dbReference type="Pfam" id="PF00400">
    <property type="entry name" value="WD40"/>
    <property type="match status" value="3"/>
</dbReference>
<name>A0A0N0E0X0_LEPPY</name>
<keyword evidence="2" id="KW-0853">WD repeat</keyword>
<dbReference type="CDD" id="cd00051">
    <property type="entry name" value="EFh"/>
    <property type="match status" value="1"/>
</dbReference>
<dbReference type="GO" id="GO:0030621">
    <property type="term" value="F:U4 snRNA binding"/>
    <property type="evidence" value="ECO:0007669"/>
    <property type="project" value="TreeGrafter"/>
</dbReference>
<reference evidence="4 5" key="1">
    <citation type="submission" date="2015-07" db="EMBL/GenBank/DDBJ databases">
        <title>High-quality genome of monoxenous trypanosomatid Leptomonas pyrrhocoris.</title>
        <authorList>
            <person name="Flegontov P."/>
            <person name="Butenko A."/>
            <person name="Firsov S."/>
            <person name="Vlcek C."/>
            <person name="Logacheva M.D."/>
            <person name="Field M."/>
            <person name="Filatov D."/>
            <person name="Flegontova O."/>
            <person name="Gerasimov E."/>
            <person name="Jackson A.P."/>
            <person name="Kelly S."/>
            <person name="Opperdoes F."/>
            <person name="O'Reilly A."/>
            <person name="Votypka J."/>
            <person name="Yurchenko V."/>
            <person name="Lukes J."/>
        </authorList>
    </citation>
    <scope>NUCLEOTIDE SEQUENCE [LARGE SCALE GENOMIC DNA]</scope>
    <source>
        <strain evidence="4">H10</strain>
    </source>
</reference>
<dbReference type="InterPro" id="IPR011047">
    <property type="entry name" value="Quinoprotein_ADH-like_sf"/>
</dbReference>
<evidence type="ECO:0000256" key="1">
    <source>
        <dbReference type="ARBA" id="ARBA00022837"/>
    </source>
</evidence>
<proteinExistence type="predicted"/>
<dbReference type="GO" id="GO:0046540">
    <property type="term" value="C:U4/U6 x U5 tri-snRNP complex"/>
    <property type="evidence" value="ECO:0007669"/>
    <property type="project" value="TreeGrafter"/>
</dbReference>
<protein>
    <recommendedName>
        <fullName evidence="3">EF-hand domain-containing protein</fullName>
    </recommendedName>
</protein>
<evidence type="ECO:0000313" key="4">
    <source>
        <dbReference type="EMBL" id="KPA86945.1"/>
    </source>
</evidence>
<dbReference type="GeneID" id="26901269"/>
<comment type="caution">
    <text evidence="4">The sequence shown here is derived from an EMBL/GenBank/DDBJ whole genome shotgun (WGS) entry which is preliminary data.</text>
</comment>